<dbReference type="EMBL" id="JADNRY010000041">
    <property type="protein sequence ID" value="KAF9070318.1"/>
    <property type="molecule type" value="Genomic_DNA"/>
</dbReference>
<dbReference type="GO" id="GO:0005737">
    <property type="term" value="C:cytoplasm"/>
    <property type="evidence" value="ECO:0007669"/>
    <property type="project" value="TreeGrafter"/>
</dbReference>
<keyword evidence="3" id="KW-0378">Hydrolase</keyword>
<dbReference type="OrthoDB" id="10255632at2759"/>
<name>A0A9P5PW06_9AGAR</name>
<evidence type="ECO:0000313" key="8">
    <source>
        <dbReference type="Proteomes" id="UP000772434"/>
    </source>
</evidence>
<dbReference type="PANTHER" id="PTHR12792">
    <property type="entry name" value="EXTRA SPINDLE POLES 1-RELATED"/>
    <property type="match status" value="1"/>
</dbReference>
<dbReference type="GO" id="GO:0004197">
    <property type="term" value="F:cysteine-type endopeptidase activity"/>
    <property type="evidence" value="ECO:0007669"/>
    <property type="project" value="InterPro"/>
</dbReference>
<proteinExistence type="predicted"/>
<comment type="caution">
    <text evidence="7">The sequence shown here is derived from an EMBL/GenBank/DDBJ whole genome shotgun (WGS) entry which is preliminary data.</text>
</comment>
<dbReference type="PROSITE" id="PS51700">
    <property type="entry name" value="SEPARIN"/>
    <property type="match status" value="1"/>
</dbReference>
<dbReference type="SMART" id="SM00028">
    <property type="entry name" value="TPR"/>
    <property type="match status" value="5"/>
</dbReference>
<dbReference type="Proteomes" id="UP000772434">
    <property type="component" value="Unassembled WGS sequence"/>
</dbReference>
<evidence type="ECO:0000259" key="6">
    <source>
        <dbReference type="PROSITE" id="PS51700"/>
    </source>
</evidence>
<evidence type="ECO:0000256" key="1">
    <source>
        <dbReference type="ARBA" id="ARBA00000451"/>
    </source>
</evidence>
<evidence type="ECO:0000256" key="2">
    <source>
        <dbReference type="ARBA" id="ARBA00012489"/>
    </source>
</evidence>
<organism evidence="7 8">
    <name type="scientific">Rhodocollybia butyracea</name>
    <dbReference type="NCBI Taxonomy" id="206335"/>
    <lineage>
        <taxon>Eukaryota</taxon>
        <taxon>Fungi</taxon>
        <taxon>Dikarya</taxon>
        <taxon>Basidiomycota</taxon>
        <taxon>Agaricomycotina</taxon>
        <taxon>Agaricomycetes</taxon>
        <taxon>Agaricomycetidae</taxon>
        <taxon>Agaricales</taxon>
        <taxon>Marasmiineae</taxon>
        <taxon>Omphalotaceae</taxon>
        <taxon>Rhodocollybia</taxon>
    </lineage>
</organism>
<dbReference type="GO" id="GO:0006508">
    <property type="term" value="P:proteolysis"/>
    <property type="evidence" value="ECO:0007669"/>
    <property type="project" value="InterPro"/>
</dbReference>
<dbReference type="PANTHER" id="PTHR12792:SF0">
    <property type="entry name" value="SEPARIN"/>
    <property type="match status" value="1"/>
</dbReference>
<evidence type="ECO:0000313" key="7">
    <source>
        <dbReference type="EMBL" id="KAF9070318.1"/>
    </source>
</evidence>
<dbReference type="Pfam" id="PF03568">
    <property type="entry name" value="Separin_C"/>
    <property type="match status" value="1"/>
</dbReference>
<feature type="domain" description="Peptidase C50" evidence="6">
    <location>
        <begin position="1919"/>
        <end position="2016"/>
    </location>
</feature>
<dbReference type="InterPro" id="IPR030397">
    <property type="entry name" value="SEPARIN_core_dom"/>
</dbReference>
<dbReference type="InterPro" id="IPR005314">
    <property type="entry name" value="Peptidase_C50"/>
</dbReference>
<dbReference type="EC" id="3.4.22.49" evidence="2"/>
<feature type="region of interest" description="Disordered" evidence="5">
    <location>
        <begin position="1153"/>
        <end position="1194"/>
    </location>
</feature>
<dbReference type="GO" id="GO:0044732">
    <property type="term" value="C:mitotic spindle pole body"/>
    <property type="evidence" value="ECO:0007669"/>
    <property type="project" value="TreeGrafter"/>
</dbReference>
<dbReference type="Gene3D" id="1.25.40.10">
    <property type="entry name" value="Tetratricopeptide repeat domain"/>
    <property type="match status" value="1"/>
</dbReference>
<gene>
    <name evidence="7" type="ORF">BDP27DRAFT_1323831</name>
</gene>
<evidence type="ECO:0000256" key="5">
    <source>
        <dbReference type="SAM" id="MobiDB-lite"/>
    </source>
</evidence>
<feature type="region of interest" description="Disordered" evidence="5">
    <location>
        <begin position="1"/>
        <end position="37"/>
    </location>
</feature>
<dbReference type="SUPFAM" id="SSF48452">
    <property type="entry name" value="TPR-like"/>
    <property type="match status" value="1"/>
</dbReference>
<evidence type="ECO:0000256" key="3">
    <source>
        <dbReference type="ARBA" id="ARBA00022801"/>
    </source>
</evidence>
<dbReference type="GO" id="GO:0072686">
    <property type="term" value="C:mitotic spindle"/>
    <property type="evidence" value="ECO:0007669"/>
    <property type="project" value="TreeGrafter"/>
</dbReference>
<protein>
    <recommendedName>
        <fullName evidence="2">separase</fullName>
        <ecNumber evidence="2">3.4.22.49</ecNumber>
    </recommendedName>
</protein>
<keyword evidence="4" id="KW-0159">Chromosome partition</keyword>
<accession>A0A9P5PW06</accession>
<sequence>MAIATSSRNRKPLAAPPEMKNTRQAATKVPSLPKPISDADRLAAQLAKTLLISDDTKGKGKQKALSVDEQKLRAMRMINNASQKLSDIVQSGWKNSTDEGKKTRPKSAVEALEASTSAARHLALLRDISSNDLNVERAAMSILGKLVALEMYEAALIALKYTHPRLCALAGGEPGHLLSIPNPEIDHDTVLSTLISTYFLNANIILSIYQTSFSRELLQGPTLLEWLPFFSSFGLPEKHLDTILTKTYAALMKVSTEGISLYTLFEIRMYALRCLARTSSGTVQKPDSLWDQACRVASTLIHASSGESILDSSRLVTSSFIGLFTICETRTDYESFVSGKGFTKFCESWIGFASKINAVPVLDKIAGLMSHHSHIPSARVVSDTVKICEPTDNGDLIRKGARMCASFAQLLAVLEQESLDDDVVARIRAVKTEISVGSDEEVSVVGRLIVLSSPRDQSDQDQGRDKDLIRVAGKADRALGRVRRAALNTLEKQVVSKQVLEELSDLLDVVTGVYQSVIETTRPGCNPDHFTLMLDTLFILSRTSLNVLDPRTYGSSYELLARGVKALSLSADSTPTYSVPITGHPDFVRCISGAFYNVGGTLYQAGRYSSAIPFLKEGYRLGEIALSEYDQIKDQPGTKPDPWTQLKEQLWRRSQLLAVCYMKIGDRRPAFDSFIQSVHAFPYAIFVGHIDQIPFGKILDLSNTVKELRSIIEKLTHLGACELMLPASNISLKSNGLPENTDVAVTAILMEWQIESLGSSHWKEGIRDVVVSLLSETLGIYREGCMPVRALRVLVKALEFSYHVPLDNECPEYGWLGLENLEEVTRELYNSEHLGKDAQLAQYRHEYKASIHLWLALHAHRHSDHDQVASANRHTETACAILRSSLGLSVGVPQVAPKPVPKITKRLKLSKTVTSAPKDKSKLPPKGRSTKVPVTPKQSSLPVVEDTVLQSCVPQPSQSLMVDSIERLVNLLQLSAHILGLLSMSLSKISILNVLRKLTERYLGKNSDCYISSSSELAQEYTKLGKYDRAKKVLNQVLSSARTNHVSDETRVLFFLSFAASCAASDDVEQSVKLYQEASVLSERFESPGKLASSTEKIHARVARIAQTAVAYEVSAMIQNSLSNVSGSLNSLLHALRLWNRAFESLGRLQLPTPKPRFPESEANPFEASPSKGLSTPSSNTPQYCPPSQEPSSRPLAIFSQRRILSTGLEWRVAQGLLDVLFSLFRAYLERGSPREAQYFAEQAKALAESLNAPAGMCRALVKNWQIKLFQGLLEEGAEQFEEIERWMSTDEDGDSYLDLAEFYRLKGDLQQRGLMVEDAQKHYEEAMKVIERVNRDFSELDGVEFGPRGSITNTPDSLFPELLVQVVCRCVWLLRAERNETYAKLLERLDSLPLTATVESEKKGLLARLALHNVYQQSRIDMFLSSIGETTIALSIDSNNLNISLSPTSIDIIKSLEHGEKLFWSYLGALGQKGYLPDLRKSVISIAIIKTFQASLGRSDPKTPLLTAGLLDASSSLTLRSELLEAIVNKLPATLHDDLSWPELSDSGSLSPRHPKLTKISDDSDDDVDTESTSLQRYWEAVRQRYQSYVINAATLTSSIVSELPQNWTVVHISVTEDKNTMFISRQRGGSEMPLVFCVPLKGRREDADDEHLTFEDALIEMNEIVHLSNETTKVAASIRNDQTARAKWWKDRGALDTRLRELLENIEFCWLGAFKTILSPNPHLSPEGINKLRIQFDRVFQRGLRLQDKKTKERAIGHRKMPSESWAAPNRVTLDDTLVECFSTLPPDCRDEELEDLVYFILDLYQFHGVPVAIAEIDVDQVVVDLRSVIEEHAQKLKHPGHGRAGAFGYSKRNNDEHLFLVLDKNVQGLPWENIPILRGRSVSRIPSTSFLLDRVQFARLHQPESSGTIDRAVVNPKNAYYIINPSGDLARTEERFQPWLKSLEKVGWQGISGRPPSELEVLNALQSRDLVVYFGHGGAEQYVRSHKLRSLPKCAAVMLWGCSSGALREMGDFDRVGTPLNYMLAGCPTLVANLWDVTDKDIDTFSQSVFDKLNMTADSIKHPPSDHTPMSVVQAVAESRKSCKLKYLTGAAPIVYGIPFYL</sequence>
<reference evidence="7" key="1">
    <citation type="submission" date="2020-11" db="EMBL/GenBank/DDBJ databases">
        <authorList>
            <consortium name="DOE Joint Genome Institute"/>
            <person name="Ahrendt S."/>
            <person name="Riley R."/>
            <person name="Andreopoulos W."/>
            <person name="Labutti K."/>
            <person name="Pangilinan J."/>
            <person name="Ruiz-Duenas F.J."/>
            <person name="Barrasa J.M."/>
            <person name="Sanchez-Garcia M."/>
            <person name="Camarero S."/>
            <person name="Miyauchi S."/>
            <person name="Serrano A."/>
            <person name="Linde D."/>
            <person name="Babiker R."/>
            <person name="Drula E."/>
            <person name="Ayuso-Fernandez I."/>
            <person name="Pacheco R."/>
            <person name="Padilla G."/>
            <person name="Ferreira P."/>
            <person name="Barriuso J."/>
            <person name="Kellner H."/>
            <person name="Castanera R."/>
            <person name="Alfaro M."/>
            <person name="Ramirez L."/>
            <person name="Pisabarro A.G."/>
            <person name="Kuo A."/>
            <person name="Tritt A."/>
            <person name="Lipzen A."/>
            <person name="He G."/>
            <person name="Yan M."/>
            <person name="Ng V."/>
            <person name="Cullen D."/>
            <person name="Martin F."/>
            <person name="Rosso M.-N."/>
            <person name="Henrissat B."/>
            <person name="Hibbett D."/>
            <person name="Martinez A.T."/>
            <person name="Grigoriev I.V."/>
        </authorList>
    </citation>
    <scope>NUCLEOTIDE SEQUENCE</scope>
    <source>
        <strain evidence="7">AH 40177</strain>
    </source>
</reference>
<feature type="compositionally biased region" description="Polar residues" evidence="5">
    <location>
        <begin position="1172"/>
        <end position="1183"/>
    </location>
</feature>
<comment type="catalytic activity">
    <reaction evidence="1">
        <text>All bonds known to be hydrolyzed by this endopeptidase have arginine in P1 and an acidic residue in P4. P6 is often occupied by an acidic residue or by a hydroxy-amino-acid residue, the phosphorylation of which enhances cleavage.</text>
        <dbReference type="EC" id="3.4.22.49"/>
    </reaction>
</comment>
<evidence type="ECO:0000256" key="4">
    <source>
        <dbReference type="ARBA" id="ARBA00022829"/>
    </source>
</evidence>
<feature type="region of interest" description="Disordered" evidence="5">
    <location>
        <begin position="1546"/>
        <end position="1570"/>
    </location>
</feature>
<keyword evidence="8" id="KW-1185">Reference proteome</keyword>
<feature type="region of interest" description="Disordered" evidence="5">
    <location>
        <begin position="908"/>
        <end position="937"/>
    </location>
</feature>
<dbReference type="GO" id="GO:0051307">
    <property type="term" value="P:meiotic chromosome separation"/>
    <property type="evidence" value="ECO:0007669"/>
    <property type="project" value="TreeGrafter"/>
</dbReference>
<dbReference type="GO" id="GO:0005634">
    <property type="term" value="C:nucleus"/>
    <property type="evidence" value="ECO:0007669"/>
    <property type="project" value="InterPro"/>
</dbReference>
<dbReference type="InterPro" id="IPR011990">
    <property type="entry name" value="TPR-like_helical_dom_sf"/>
</dbReference>
<dbReference type="InterPro" id="IPR019734">
    <property type="entry name" value="TPR_rpt"/>
</dbReference>